<organism evidence="1 2">
    <name type="scientific">Belliella filtrata</name>
    <dbReference type="NCBI Taxonomy" id="2923435"/>
    <lineage>
        <taxon>Bacteria</taxon>
        <taxon>Pseudomonadati</taxon>
        <taxon>Bacteroidota</taxon>
        <taxon>Cytophagia</taxon>
        <taxon>Cytophagales</taxon>
        <taxon>Cyclobacteriaceae</taxon>
        <taxon>Belliella</taxon>
    </lineage>
</organism>
<evidence type="ECO:0008006" key="3">
    <source>
        <dbReference type="Google" id="ProtNLM"/>
    </source>
</evidence>
<comment type="caution">
    <text evidence="1">The sequence shown here is derived from an EMBL/GenBank/DDBJ whole genome shotgun (WGS) entry which is preliminary data.</text>
</comment>
<dbReference type="InterPro" id="IPR036629">
    <property type="entry name" value="YjbJ_sf"/>
</dbReference>
<name>A0ABS9V2G3_9BACT</name>
<evidence type="ECO:0000313" key="2">
    <source>
        <dbReference type="Proteomes" id="UP001165489"/>
    </source>
</evidence>
<dbReference type="RefSeq" id="WP_241348958.1">
    <property type="nucleotide sequence ID" value="NZ_JAKZGP010000041.1"/>
</dbReference>
<keyword evidence="2" id="KW-1185">Reference proteome</keyword>
<reference evidence="1" key="1">
    <citation type="submission" date="2022-03" db="EMBL/GenBank/DDBJ databases">
        <title>De novo assembled genomes of Belliella spp. (Cyclobacteriaceae) strains.</title>
        <authorList>
            <person name="Szabo A."/>
            <person name="Korponai K."/>
            <person name="Felfoldi T."/>
        </authorList>
    </citation>
    <scope>NUCLEOTIDE SEQUENCE</scope>
    <source>
        <strain evidence="1">DSM 111904</strain>
    </source>
</reference>
<sequence>MLKFNQSIKKDWLQIKKKLVTEYPQLAADELTYLDDMEDEFFDRIFEKTGMRKEELHSIIFKKCSL</sequence>
<dbReference type="Proteomes" id="UP001165489">
    <property type="component" value="Unassembled WGS sequence"/>
</dbReference>
<accession>A0ABS9V2G3</accession>
<evidence type="ECO:0000313" key="1">
    <source>
        <dbReference type="EMBL" id="MCH7410598.1"/>
    </source>
</evidence>
<dbReference type="Gene3D" id="1.10.1470.10">
    <property type="entry name" value="YjbJ"/>
    <property type="match status" value="1"/>
</dbReference>
<gene>
    <name evidence="1" type="ORF">MM239_14415</name>
</gene>
<proteinExistence type="predicted"/>
<protein>
    <recommendedName>
        <fullName evidence="3">General stress protein CsbD</fullName>
    </recommendedName>
</protein>
<dbReference type="EMBL" id="JAKZGP010000041">
    <property type="protein sequence ID" value="MCH7410598.1"/>
    <property type="molecule type" value="Genomic_DNA"/>
</dbReference>